<dbReference type="FunFam" id="3.30.420.10:FF:000100">
    <property type="entry name" value="3'-5' exonuclease/helicase (Wrn), putative"/>
    <property type="match status" value="1"/>
</dbReference>
<evidence type="ECO:0000256" key="2">
    <source>
        <dbReference type="ARBA" id="ARBA00022801"/>
    </source>
</evidence>
<dbReference type="AlphaFoldDB" id="A0A8E2JRL2"/>
<dbReference type="InterPro" id="IPR002562">
    <property type="entry name" value="3'-5'_exonuclease_dom"/>
</dbReference>
<accession>A0A8E2JRL2</accession>
<dbReference type="Proteomes" id="UP000250140">
    <property type="component" value="Unassembled WGS sequence"/>
</dbReference>
<feature type="non-terminal residue" evidence="4">
    <location>
        <position position="1"/>
    </location>
</feature>
<dbReference type="GO" id="GO:0005737">
    <property type="term" value="C:cytoplasm"/>
    <property type="evidence" value="ECO:0007669"/>
    <property type="project" value="TreeGrafter"/>
</dbReference>
<protein>
    <submittedName>
        <fullName evidence="4">Ribonuclease H-like protein</fullName>
    </submittedName>
</protein>
<evidence type="ECO:0000256" key="1">
    <source>
        <dbReference type="ARBA" id="ARBA00022722"/>
    </source>
</evidence>
<sequence>TPLTYQIPAETLRKAMTASLSTGAAYWRHDLYRGPQDQKISMHYCKNMEVSERVAKYFVEEKVLGFDIEWKPNASVKDGIRGNASLIQLASEDRIALFHIALFKGDTIDELLPPTIKRIMECPDITKAGVAIKGDCTRLQKHLGIQSRGMLELSHLHNLVKFSATEPTKVKKTLVSLARQVEEHLQLPLAKGDVRQSDWSKALLYDQILYAASDAYAGFRLYDVLEAKRKKLEPTPPRPEYAELNAPVRL</sequence>
<dbReference type="InterPro" id="IPR012337">
    <property type="entry name" value="RNaseH-like_sf"/>
</dbReference>
<dbReference type="OrthoDB" id="1920326at2759"/>
<proteinExistence type="predicted"/>
<gene>
    <name evidence="4" type="ORF">AOQ84DRAFT_270953</name>
</gene>
<keyword evidence="1" id="KW-0540">Nuclease</keyword>
<keyword evidence="2" id="KW-0378">Hydrolase</keyword>
<feature type="domain" description="3'-5' exonuclease" evidence="3">
    <location>
        <begin position="42"/>
        <end position="230"/>
    </location>
</feature>
<dbReference type="InterPro" id="IPR051132">
    <property type="entry name" value="3-5_Exonuclease_domain"/>
</dbReference>
<reference evidence="4 5" key="1">
    <citation type="journal article" date="2016" name="Nat. Commun.">
        <title>Ectomycorrhizal ecology is imprinted in the genome of the dominant symbiotic fungus Cenococcum geophilum.</title>
        <authorList>
            <consortium name="DOE Joint Genome Institute"/>
            <person name="Peter M."/>
            <person name="Kohler A."/>
            <person name="Ohm R.A."/>
            <person name="Kuo A."/>
            <person name="Krutzmann J."/>
            <person name="Morin E."/>
            <person name="Arend M."/>
            <person name="Barry K.W."/>
            <person name="Binder M."/>
            <person name="Choi C."/>
            <person name="Clum A."/>
            <person name="Copeland A."/>
            <person name="Grisel N."/>
            <person name="Haridas S."/>
            <person name="Kipfer T."/>
            <person name="LaButti K."/>
            <person name="Lindquist E."/>
            <person name="Lipzen A."/>
            <person name="Maire R."/>
            <person name="Meier B."/>
            <person name="Mihaltcheva S."/>
            <person name="Molinier V."/>
            <person name="Murat C."/>
            <person name="Poggeler S."/>
            <person name="Quandt C.A."/>
            <person name="Sperisen C."/>
            <person name="Tritt A."/>
            <person name="Tisserant E."/>
            <person name="Crous P.W."/>
            <person name="Henrissat B."/>
            <person name="Nehls U."/>
            <person name="Egli S."/>
            <person name="Spatafora J.W."/>
            <person name="Grigoriev I.V."/>
            <person name="Martin F.M."/>
        </authorList>
    </citation>
    <scope>NUCLEOTIDE SEQUENCE [LARGE SCALE GENOMIC DNA]</scope>
    <source>
        <strain evidence="4 5">CBS 207.34</strain>
    </source>
</reference>
<name>A0A8E2JRL2_9PEZI</name>
<dbReference type="EMBL" id="KV750035">
    <property type="protein sequence ID" value="OCL06559.1"/>
    <property type="molecule type" value="Genomic_DNA"/>
</dbReference>
<dbReference type="SMART" id="SM00474">
    <property type="entry name" value="35EXOc"/>
    <property type="match status" value="1"/>
</dbReference>
<evidence type="ECO:0000313" key="5">
    <source>
        <dbReference type="Proteomes" id="UP000250140"/>
    </source>
</evidence>
<dbReference type="GO" id="GO:0006139">
    <property type="term" value="P:nucleobase-containing compound metabolic process"/>
    <property type="evidence" value="ECO:0007669"/>
    <property type="project" value="InterPro"/>
</dbReference>
<organism evidence="4 5">
    <name type="scientific">Glonium stellatum</name>
    <dbReference type="NCBI Taxonomy" id="574774"/>
    <lineage>
        <taxon>Eukaryota</taxon>
        <taxon>Fungi</taxon>
        <taxon>Dikarya</taxon>
        <taxon>Ascomycota</taxon>
        <taxon>Pezizomycotina</taxon>
        <taxon>Dothideomycetes</taxon>
        <taxon>Pleosporomycetidae</taxon>
        <taxon>Gloniales</taxon>
        <taxon>Gloniaceae</taxon>
        <taxon>Glonium</taxon>
    </lineage>
</organism>
<evidence type="ECO:0000259" key="3">
    <source>
        <dbReference type="SMART" id="SM00474"/>
    </source>
</evidence>
<dbReference type="GO" id="GO:0003676">
    <property type="term" value="F:nucleic acid binding"/>
    <property type="evidence" value="ECO:0007669"/>
    <property type="project" value="InterPro"/>
</dbReference>
<dbReference type="Gene3D" id="3.30.420.10">
    <property type="entry name" value="Ribonuclease H-like superfamily/Ribonuclease H"/>
    <property type="match status" value="1"/>
</dbReference>
<evidence type="ECO:0000313" key="4">
    <source>
        <dbReference type="EMBL" id="OCL06559.1"/>
    </source>
</evidence>
<keyword evidence="5" id="KW-1185">Reference proteome</keyword>
<feature type="non-terminal residue" evidence="4">
    <location>
        <position position="250"/>
    </location>
</feature>
<dbReference type="CDD" id="cd06141">
    <property type="entry name" value="WRN_exo"/>
    <property type="match status" value="1"/>
</dbReference>
<dbReference type="SUPFAM" id="SSF53098">
    <property type="entry name" value="Ribonuclease H-like"/>
    <property type="match status" value="1"/>
</dbReference>
<dbReference type="GO" id="GO:0005634">
    <property type="term" value="C:nucleus"/>
    <property type="evidence" value="ECO:0007669"/>
    <property type="project" value="TreeGrafter"/>
</dbReference>
<dbReference type="Pfam" id="PF01612">
    <property type="entry name" value="DNA_pol_A_exo1"/>
    <property type="match status" value="1"/>
</dbReference>
<dbReference type="PANTHER" id="PTHR13620:SF104">
    <property type="entry name" value="EXONUCLEASE 3'-5' DOMAIN-CONTAINING PROTEIN 2"/>
    <property type="match status" value="1"/>
</dbReference>
<dbReference type="PANTHER" id="PTHR13620">
    <property type="entry name" value="3-5 EXONUCLEASE"/>
    <property type="match status" value="1"/>
</dbReference>
<dbReference type="InterPro" id="IPR036397">
    <property type="entry name" value="RNaseH_sf"/>
</dbReference>
<dbReference type="GO" id="GO:0008408">
    <property type="term" value="F:3'-5' exonuclease activity"/>
    <property type="evidence" value="ECO:0007669"/>
    <property type="project" value="InterPro"/>
</dbReference>